<evidence type="ECO:0000259" key="2">
    <source>
        <dbReference type="Pfam" id="PF11887"/>
    </source>
</evidence>
<reference evidence="3 4" key="1">
    <citation type="submission" date="2020-08" db="EMBL/GenBank/DDBJ databases">
        <title>Genomic Encyclopedia of Archaeal and Bacterial Type Strains, Phase II (KMG-II): from individual species to whole genera.</title>
        <authorList>
            <person name="Goeker M."/>
        </authorList>
    </citation>
    <scope>NUCLEOTIDE SEQUENCE [LARGE SCALE GENOMIC DNA]</scope>
    <source>
        <strain evidence="3 4">DSM 43850</strain>
    </source>
</reference>
<organism evidence="3 4">
    <name type="scientific">Kutzneria viridogrisea</name>
    <dbReference type="NCBI Taxonomy" id="47990"/>
    <lineage>
        <taxon>Bacteria</taxon>
        <taxon>Bacillati</taxon>
        <taxon>Actinomycetota</taxon>
        <taxon>Actinomycetes</taxon>
        <taxon>Pseudonocardiales</taxon>
        <taxon>Pseudonocardiaceae</taxon>
        <taxon>Kutzneria</taxon>
    </lineage>
</organism>
<proteinExistence type="predicted"/>
<gene>
    <name evidence="3" type="ORF">BC739_002046</name>
</gene>
<evidence type="ECO:0000313" key="4">
    <source>
        <dbReference type="Proteomes" id="UP000517916"/>
    </source>
</evidence>
<dbReference type="Proteomes" id="UP000517916">
    <property type="component" value="Unassembled WGS sequence"/>
</dbReference>
<dbReference type="EMBL" id="JACJID010000002">
    <property type="protein sequence ID" value="MBA8924847.1"/>
    <property type="molecule type" value="Genomic_DNA"/>
</dbReference>
<feature type="domain" description="Mce/MlaD" evidence="1">
    <location>
        <begin position="40"/>
        <end position="113"/>
    </location>
</feature>
<comment type="caution">
    <text evidence="3">The sequence shown here is derived from an EMBL/GenBank/DDBJ whole genome shotgun (WGS) entry which is preliminary data.</text>
</comment>
<dbReference type="InterPro" id="IPR003399">
    <property type="entry name" value="Mce/MlaD"/>
</dbReference>
<dbReference type="InterPro" id="IPR024516">
    <property type="entry name" value="Mce_C"/>
</dbReference>
<dbReference type="NCBIfam" id="TIGR00996">
    <property type="entry name" value="Mtu_fam_mce"/>
    <property type="match status" value="1"/>
</dbReference>
<sequence length="338" mass="35121">MKGLTGPLLKGIAFIAVTGLATTVLALTIANVDNSDTAGYSARFSSVIALAVGDDVRIAGVRVGQVEQIGIVDHRVAQVRFTVDKAYQLPASVTAAIKYRNLVGQRYIALDQGTGQPGAVLAPGGEIPLNRTTPALNLTALLNGFRPLLRALDPKDVNQLANEIVQVLQGEGGTVDSLLAHTASLTATLAQRDQVIGQVVDNLNSLLDKVNSHGDDLGTLVTATQQLVTGLARDHDPIGNAVSGLSALTTSTAGLLQAGRQPLKEDVARLGDLATNLANSSQVVDQFLNRLPSKLDAIGRIASYGSWLNFYLCSATVNAPTPPGGSPPGLPVTASRCK</sequence>
<evidence type="ECO:0000259" key="1">
    <source>
        <dbReference type="Pfam" id="PF02470"/>
    </source>
</evidence>
<dbReference type="Pfam" id="PF02470">
    <property type="entry name" value="MlaD"/>
    <property type="match status" value="1"/>
</dbReference>
<dbReference type="RefSeq" id="WP_182837097.1">
    <property type="nucleotide sequence ID" value="NZ_BAAABQ010000010.1"/>
</dbReference>
<dbReference type="PANTHER" id="PTHR33371">
    <property type="entry name" value="INTERMEMBRANE PHOSPHOLIPID TRANSPORT SYSTEM BINDING PROTEIN MLAD-RELATED"/>
    <property type="match status" value="1"/>
</dbReference>
<dbReference type="PANTHER" id="PTHR33371:SF17">
    <property type="entry name" value="MCE-FAMILY PROTEIN MCE1B"/>
    <property type="match status" value="1"/>
</dbReference>
<protein>
    <submittedName>
        <fullName evidence="3">Phospholipid/cholesterol/gamma-HCH transport system substrate-binding protein</fullName>
    </submittedName>
</protein>
<dbReference type="InterPro" id="IPR005693">
    <property type="entry name" value="Mce"/>
</dbReference>
<accession>A0ABR6BDS3</accession>
<evidence type="ECO:0000313" key="3">
    <source>
        <dbReference type="EMBL" id="MBA8924847.1"/>
    </source>
</evidence>
<name>A0ABR6BDS3_9PSEU</name>
<dbReference type="Pfam" id="PF11887">
    <property type="entry name" value="Mce4_CUP1"/>
    <property type="match status" value="1"/>
</dbReference>
<feature type="domain" description="Mammalian cell entry C-terminal" evidence="2">
    <location>
        <begin position="120"/>
        <end position="297"/>
    </location>
</feature>
<keyword evidence="4" id="KW-1185">Reference proteome</keyword>
<dbReference type="InterPro" id="IPR052336">
    <property type="entry name" value="MlaD_Phospholipid_Transporter"/>
</dbReference>